<dbReference type="SUPFAM" id="SSF55874">
    <property type="entry name" value="ATPase domain of HSP90 chaperone/DNA topoisomerase II/histidine kinase"/>
    <property type="match status" value="1"/>
</dbReference>
<dbReference type="InterPro" id="IPR050351">
    <property type="entry name" value="BphY/WalK/GraS-like"/>
</dbReference>
<evidence type="ECO:0000313" key="21">
    <source>
        <dbReference type="Proteomes" id="UP001371218"/>
    </source>
</evidence>
<keyword evidence="7" id="KW-0597">Phosphoprotein</keyword>
<dbReference type="InterPro" id="IPR036890">
    <property type="entry name" value="HATPase_C_sf"/>
</dbReference>
<dbReference type="RefSeq" id="WP_341423983.1">
    <property type="nucleotide sequence ID" value="NZ_JBBUTG010000001.1"/>
</dbReference>
<dbReference type="InterPro" id="IPR003661">
    <property type="entry name" value="HisK_dim/P_dom"/>
</dbReference>
<keyword evidence="8" id="KW-0592">Phosphate transport</keyword>
<keyword evidence="21" id="KW-1185">Reference proteome</keyword>
<dbReference type="SUPFAM" id="SSF55785">
    <property type="entry name" value="PYP-like sensor domain (PAS domain)"/>
    <property type="match status" value="1"/>
</dbReference>
<dbReference type="PANTHER" id="PTHR45453">
    <property type="entry name" value="PHOSPHATE REGULON SENSOR PROTEIN PHOR"/>
    <property type="match status" value="1"/>
</dbReference>
<dbReference type="Pfam" id="PF00512">
    <property type="entry name" value="HisKA"/>
    <property type="match status" value="1"/>
</dbReference>
<dbReference type="InterPro" id="IPR035965">
    <property type="entry name" value="PAS-like_dom_sf"/>
</dbReference>
<evidence type="ECO:0000256" key="17">
    <source>
        <dbReference type="ARBA" id="ARBA00025207"/>
    </source>
</evidence>
<evidence type="ECO:0000256" key="4">
    <source>
        <dbReference type="ARBA" id="ARBA00019665"/>
    </source>
</evidence>
<dbReference type="EC" id="2.7.13.3" evidence="3"/>
<evidence type="ECO:0000256" key="10">
    <source>
        <dbReference type="ARBA" id="ARBA00022692"/>
    </source>
</evidence>
<evidence type="ECO:0000256" key="3">
    <source>
        <dbReference type="ARBA" id="ARBA00012438"/>
    </source>
</evidence>
<name>A0ABU9BI75_9BURK</name>
<dbReference type="SMART" id="SM00388">
    <property type="entry name" value="HisKA"/>
    <property type="match status" value="1"/>
</dbReference>
<evidence type="ECO:0000256" key="1">
    <source>
        <dbReference type="ARBA" id="ARBA00000085"/>
    </source>
</evidence>
<dbReference type="PRINTS" id="PR00344">
    <property type="entry name" value="BCTRLSENSOR"/>
</dbReference>
<keyword evidence="11" id="KW-0547">Nucleotide-binding</keyword>
<evidence type="ECO:0000259" key="19">
    <source>
        <dbReference type="PROSITE" id="PS50109"/>
    </source>
</evidence>
<feature type="domain" description="Histidine kinase" evidence="19">
    <location>
        <begin position="216"/>
        <end position="432"/>
    </location>
</feature>
<evidence type="ECO:0000256" key="13">
    <source>
        <dbReference type="ARBA" id="ARBA00022840"/>
    </source>
</evidence>
<evidence type="ECO:0000256" key="18">
    <source>
        <dbReference type="SAM" id="Phobius"/>
    </source>
</evidence>
<dbReference type="Pfam" id="PF13188">
    <property type="entry name" value="PAS_8"/>
    <property type="match status" value="1"/>
</dbReference>
<keyword evidence="5" id="KW-0813">Transport</keyword>
<keyword evidence="12 20" id="KW-0418">Kinase</keyword>
<feature type="transmembrane region" description="Helical" evidence="18">
    <location>
        <begin position="31"/>
        <end position="49"/>
    </location>
</feature>
<dbReference type="Gene3D" id="1.10.287.130">
    <property type="match status" value="1"/>
</dbReference>
<comment type="caution">
    <text evidence="20">The sequence shown here is derived from an EMBL/GenBank/DDBJ whole genome shotgun (WGS) entry which is preliminary data.</text>
</comment>
<keyword evidence="10 18" id="KW-0812">Transmembrane</keyword>
<dbReference type="PROSITE" id="PS50109">
    <property type="entry name" value="HIS_KIN"/>
    <property type="match status" value="1"/>
</dbReference>
<evidence type="ECO:0000256" key="6">
    <source>
        <dbReference type="ARBA" id="ARBA00022475"/>
    </source>
</evidence>
<comment type="function">
    <text evidence="17">Member of the two-component regulatory system PhoR/PhoB involved in the phosphate regulon genes expression. PhoR may function as a membrane-associated protein kinase that phosphorylates PhoB in response to environmental signals.</text>
</comment>
<gene>
    <name evidence="20" type="primary">phoR</name>
    <name evidence="20" type="ORF">AACH06_02355</name>
</gene>
<keyword evidence="14 18" id="KW-1133">Transmembrane helix</keyword>
<comment type="catalytic activity">
    <reaction evidence="1">
        <text>ATP + protein L-histidine = ADP + protein N-phospho-L-histidine.</text>
        <dbReference type="EC" id="2.7.13.3"/>
    </reaction>
</comment>
<evidence type="ECO:0000256" key="9">
    <source>
        <dbReference type="ARBA" id="ARBA00022679"/>
    </source>
</evidence>
<evidence type="ECO:0000256" key="8">
    <source>
        <dbReference type="ARBA" id="ARBA00022592"/>
    </source>
</evidence>
<keyword evidence="16 18" id="KW-0472">Membrane</keyword>
<dbReference type="Gene3D" id="3.30.450.20">
    <property type="entry name" value="PAS domain"/>
    <property type="match status" value="1"/>
</dbReference>
<sequence>MSWIWLRALLVFVLAVTGGLLGHALHWGESWALACALAGVCGGLLIFIARDVWRGHQLLGWLAGAIGGEPPRMGGFWGEMAIRVERALRSRERSAAVERDRLAQFLSAVEASPNGVLLLDASEQIEWCNALAADHLGLDRQRDLRQRVTNLVRAPAFVTMLQSKAFDHPVQIPQPGGSGLLSVIVRPYGDGQRLVLTQDITERERADAMRRDFVANVSHEIRTPLTVVAGFVETLTNLPLSEVERKRVLALMGQQTQRMQSLVGDLLTLARLEGSPRPPSDAWLPMSRLGAAVENDARGLSAGRHQFSFDWGPDIELAGNESELISAVTNLVSNAVRYTPEAGRIDVRWQERPEGAGEIVVKDTGPGIAAEHLPRLTERFYRVDGSRSRDTGGTGLGLAIVKHVVQRHGGELLIESTPGQGSTFTLVLPAMRVRQQVSKLALHS</sequence>
<reference evidence="20 21" key="1">
    <citation type="submission" date="2024-04" db="EMBL/GenBank/DDBJ databases">
        <title>Novel species of the genus Ideonella isolated from streams.</title>
        <authorList>
            <person name="Lu H."/>
        </authorList>
    </citation>
    <scope>NUCLEOTIDE SEQUENCE [LARGE SCALE GENOMIC DNA]</scope>
    <source>
        <strain evidence="20 21">DXS29W</strain>
    </source>
</reference>
<keyword evidence="6" id="KW-1003">Cell membrane</keyword>
<dbReference type="InterPro" id="IPR000014">
    <property type="entry name" value="PAS"/>
</dbReference>
<evidence type="ECO:0000256" key="7">
    <source>
        <dbReference type="ARBA" id="ARBA00022553"/>
    </source>
</evidence>
<comment type="subcellular location">
    <subcellularLocation>
        <location evidence="2">Cell membrane</location>
    </subcellularLocation>
</comment>
<evidence type="ECO:0000256" key="11">
    <source>
        <dbReference type="ARBA" id="ARBA00022741"/>
    </source>
</evidence>
<dbReference type="PANTHER" id="PTHR45453:SF1">
    <property type="entry name" value="PHOSPHATE REGULON SENSOR PROTEIN PHOR"/>
    <property type="match status" value="1"/>
</dbReference>
<dbReference type="InterPro" id="IPR003594">
    <property type="entry name" value="HATPase_dom"/>
</dbReference>
<evidence type="ECO:0000256" key="15">
    <source>
        <dbReference type="ARBA" id="ARBA00023012"/>
    </source>
</evidence>
<dbReference type="Pfam" id="PF02518">
    <property type="entry name" value="HATPase_c"/>
    <property type="match status" value="1"/>
</dbReference>
<dbReference type="InterPro" id="IPR014310">
    <property type="entry name" value="Sig_transdc_His_kinase_PhoR"/>
</dbReference>
<dbReference type="InterPro" id="IPR005467">
    <property type="entry name" value="His_kinase_dom"/>
</dbReference>
<protein>
    <recommendedName>
        <fullName evidence="4">Phosphate regulon sensor protein PhoR</fullName>
        <ecNumber evidence="3">2.7.13.3</ecNumber>
    </recommendedName>
</protein>
<dbReference type="GO" id="GO:0004673">
    <property type="term" value="F:protein histidine kinase activity"/>
    <property type="evidence" value="ECO:0007669"/>
    <property type="project" value="UniProtKB-EC"/>
</dbReference>
<organism evidence="20 21">
    <name type="scientific">Ideonella lacteola</name>
    <dbReference type="NCBI Taxonomy" id="2984193"/>
    <lineage>
        <taxon>Bacteria</taxon>
        <taxon>Pseudomonadati</taxon>
        <taxon>Pseudomonadota</taxon>
        <taxon>Betaproteobacteria</taxon>
        <taxon>Burkholderiales</taxon>
        <taxon>Sphaerotilaceae</taxon>
        <taxon>Ideonella</taxon>
    </lineage>
</organism>
<evidence type="ECO:0000256" key="2">
    <source>
        <dbReference type="ARBA" id="ARBA00004236"/>
    </source>
</evidence>
<keyword evidence="9 20" id="KW-0808">Transferase</keyword>
<evidence type="ECO:0000256" key="14">
    <source>
        <dbReference type="ARBA" id="ARBA00022989"/>
    </source>
</evidence>
<dbReference type="Proteomes" id="UP001371218">
    <property type="component" value="Unassembled WGS sequence"/>
</dbReference>
<evidence type="ECO:0000313" key="20">
    <source>
        <dbReference type="EMBL" id="MEK8029649.1"/>
    </source>
</evidence>
<keyword evidence="15" id="KW-0902">Two-component regulatory system</keyword>
<accession>A0ABU9BI75</accession>
<proteinExistence type="predicted"/>
<dbReference type="SMART" id="SM00387">
    <property type="entry name" value="HATPase_c"/>
    <property type="match status" value="1"/>
</dbReference>
<keyword evidence="13" id="KW-0067">ATP-binding</keyword>
<dbReference type="InterPro" id="IPR004358">
    <property type="entry name" value="Sig_transdc_His_kin-like_C"/>
</dbReference>
<dbReference type="CDD" id="cd00082">
    <property type="entry name" value="HisKA"/>
    <property type="match status" value="1"/>
</dbReference>
<evidence type="ECO:0000256" key="12">
    <source>
        <dbReference type="ARBA" id="ARBA00022777"/>
    </source>
</evidence>
<dbReference type="SUPFAM" id="SSF47384">
    <property type="entry name" value="Homodimeric domain of signal transducing histidine kinase"/>
    <property type="match status" value="1"/>
</dbReference>
<dbReference type="NCBIfam" id="TIGR02966">
    <property type="entry name" value="phoR_proteo"/>
    <property type="match status" value="1"/>
</dbReference>
<dbReference type="Gene3D" id="3.30.565.10">
    <property type="entry name" value="Histidine kinase-like ATPase, C-terminal domain"/>
    <property type="match status" value="1"/>
</dbReference>
<dbReference type="EMBL" id="JBBUTG010000001">
    <property type="protein sequence ID" value="MEK8029649.1"/>
    <property type="molecule type" value="Genomic_DNA"/>
</dbReference>
<evidence type="ECO:0000256" key="5">
    <source>
        <dbReference type="ARBA" id="ARBA00022448"/>
    </source>
</evidence>
<evidence type="ECO:0000256" key="16">
    <source>
        <dbReference type="ARBA" id="ARBA00023136"/>
    </source>
</evidence>
<dbReference type="InterPro" id="IPR036097">
    <property type="entry name" value="HisK_dim/P_sf"/>
</dbReference>